<gene>
    <name evidence="1" type="ORF">A361_28775</name>
</gene>
<dbReference type="AlphaFoldDB" id="A0A160MJT5"/>
<proteinExistence type="predicted"/>
<sequence>MKVISKLLVVFFLTFIFVGNSTIAKENNFEEIQKKYPNATEVLTDENLTKAEVEELEELSRKIEKDMAANPDKVMYATPVDDN</sequence>
<keyword evidence="1" id="KW-0614">Plasmid</keyword>
<geneLocation type="plasmid" evidence="2">
    <name>pbo1</name>
</geneLocation>
<dbReference type="EMBL" id="CP015507">
    <property type="protein sequence ID" value="AND43158.1"/>
    <property type="molecule type" value="Genomic_DNA"/>
</dbReference>
<dbReference type="KEGG" id="bon:A361_28775"/>
<evidence type="ECO:0000313" key="1">
    <source>
        <dbReference type="EMBL" id="AND43158.1"/>
    </source>
</evidence>
<dbReference type="RefSeq" id="WP_019379590.1">
    <property type="nucleotide sequence ID" value="NZ_CP015507.1"/>
</dbReference>
<name>A0A160MJT5_9BACI</name>
<dbReference type="Proteomes" id="UP000077856">
    <property type="component" value="Plasmid pBO1"/>
</dbReference>
<accession>A0A160MJT5</accession>
<reference evidence="1 2" key="1">
    <citation type="submission" date="2016-04" db="EMBL/GenBank/DDBJ databases">
        <title>Complete genome sequence of Bacillus oceanisediminis strain 2691.</title>
        <authorList>
            <person name="Jeong H."/>
            <person name="Kim H.J."/>
            <person name="Lee D.-W."/>
        </authorList>
    </citation>
    <scope>NUCLEOTIDE SEQUENCE [LARGE SCALE GENOMIC DNA]</scope>
    <source>
        <strain evidence="1 2">2691</strain>
        <plasmid evidence="2">pbo1</plasmid>
    </source>
</reference>
<dbReference type="eggNOG" id="ENOG5030E0F">
    <property type="taxonomic scope" value="Bacteria"/>
</dbReference>
<protein>
    <submittedName>
        <fullName evidence="1">Uncharacterized protein</fullName>
    </submittedName>
</protein>
<evidence type="ECO:0000313" key="2">
    <source>
        <dbReference type="Proteomes" id="UP000077856"/>
    </source>
</evidence>
<organism evidence="1 2">
    <name type="scientific">Cytobacillus oceanisediminis 2691</name>
    <dbReference type="NCBI Taxonomy" id="1196031"/>
    <lineage>
        <taxon>Bacteria</taxon>
        <taxon>Bacillati</taxon>
        <taxon>Bacillota</taxon>
        <taxon>Bacilli</taxon>
        <taxon>Bacillales</taxon>
        <taxon>Bacillaceae</taxon>
        <taxon>Cytobacillus</taxon>
    </lineage>
</organism>